<comment type="caution">
    <text evidence="2">The sequence shown here is derived from an EMBL/GenBank/DDBJ whole genome shotgun (WGS) entry which is preliminary data.</text>
</comment>
<dbReference type="EMBL" id="BJHX01000001">
    <property type="protein sequence ID" value="GDY65155.1"/>
    <property type="molecule type" value="Genomic_DNA"/>
</dbReference>
<evidence type="ECO:0000313" key="2">
    <source>
        <dbReference type="EMBL" id="GDY65155.1"/>
    </source>
</evidence>
<dbReference type="Proteomes" id="UP000302139">
    <property type="component" value="Unassembled WGS sequence"/>
</dbReference>
<dbReference type="AlphaFoldDB" id="A0A4D4LVX3"/>
<organism evidence="2 3">
    <name type="scientific">Streptomyces avermitilis</name>
    <dbReference type="NCBI Taxonomy" id="33903"/>
    <lineage>
        <taxon>Bacteria</taxon>
        <taxon>Bacillati</taxon>
        <taxon>Actinomycetota</taxon>
        <taxon>Actinomycetes</taxon>
        <taxon>Kitasatosporales</taxon>
        <taxon>Streptomycetaceae</taxon>
        <taxon>Streptomyces</taxon>
    </lineage>
</organism>
<proteinExistence type="predicted"/>
<name>A0A4D4LVX3_STRAX</name>
<evidence type="ECO:0000256" key="1">
    <source>
        <dbReference type="SAM" id="MobiDB-lite"/>
    </source>
</evidence>
<evidence type="ECO:0000313" key="3">
    <source>
        <dbReference type="Proteomes" id="UP000302139"/>
    </source>
</evidence>
<accession>A0A4D4LVX3</accession>
<protein>
    <submittedName>
        <fullName evidence="2">Uncharacterized protein</fullName>
    </submittedName>
</protein>
<reference evidence="2 3" key="1">
    <citation type="submission" date="2019-04" db="EMBL/GenBank/DDBJ databases">
        <title>Draft genome sequences of Streptomyces avermitilis NBRC 14893.</title>
        <authorList>
            <person name="Komaki H."/>
            <person name="Tamura T."/>
            <person name="Hosoyama A."/>
        </authorList>
    </citation>
    <scope>NUCLEOTIDE SEQUENCE [LARGE SCALE GENOMIC DNA]</scope>
    <source>
        <strain evidence="2 3">NBRC 14893</strain>
    </source>
</reference>
<gene>
    <name evidence="2" type="ORF">SAV14893_045480</name>
</gene>
<feature type="region of interest" description="Disordered" evidence="1">
    <location>
        <begin position="152"/>
        <end position="190"/>
    </location>
</feature>
<sequence>MGRGLLRRRGRGGAVRGGLFGLRLGLGAQPAGAAALARGLLGGDRLFLGKVVVHVTAAARQGEHHQDDGECALRPQPAGVAERRVEGDVQLAAGGREFEALGPAVDRGAGERLAVQGRGPALVGGVGDPQYAARGARGKGGVQFDGAGRDGLRFAGAGDDGGAGDLPVHAPQGAPVPLAEPAQAGSGVQDAADLAGRALADQDVAHGEAAEFVGLVGAGARDEVGDDLVEPLVLAARRREFGIAQPGAGAADQGVADAGR</sequence>